<evidence type="ECO:0000313" key="5">
    <source>
        <dbReference type="Proteomes" id="UP001628156"/>
    </source>
</evidence>
<keyword evidence="2" id="KW-0808">Transferase</keyword>
<evidence type="ECO:0000313" key="4">
    <source>
        <dbReference type="EMBL" id="GAB1225609.1"/>
    </source>
</evidence>
<evidence type="ECO:0000256" key="2">
    <source>
        <dbReference type="ARBA" id="ARBA00022679"/>
    </source>
</evidence>
<dbReference type="SUPFAM" id="SSF56214">
    <property type="entry name" value="4'-phosphopantetheinyl transferase"/>
    <property type="match status" value="2"/>
</dbReference>
<protein>
    <recommendedName>
        <fullName evidence="1">holo-[acyl-carrier-protein] synthase</fullName>
        <ecNumber evidence="1">2.7.8.7</ecNumber>
    </recommendedName>
</protein>
<reference evidence="4 5" key="1">
    <citation type="journal article" date="2019" name="PLoS Negl. Trop. Dis.">
        <title>Whole genome sequencing of Entamoeba nuttalli reveals mammalian host-related molecular signatures and a novel octapeptide-repeat surface protein.</title>
        <authorList>
            <person name="Tanaka M."/>
            <person name="Makiuchi T."/>
            <person name="Komiyama T."/>
            <person name="Shiina T."/>
            <person name="Osaki K."/>
            <person name="Tachibana H."/>
        </authorList>
    </citation>
    <scope>NUCLEOTIDE SEQUENCE [LARGE SCALE GENOMIC DNA]</scope>
    <source>
        <strain evidence="4 5">P19-061405</strain>
    </source>
</reference>
<dbReference type="PANTHER" id="PTHR12215">
    <property type="entry name" value="PHOSPHOPANTETHEINE TRANSFERASE"/>
    <property type="match status" value="1"/>
</dbReference>
<dbReference type="InterPro" id="IPR037143">
    <property type="entry name" value="4-PPantetheinyl_Trfase_dom_sf"/>
</dbReference>
<dbReference type="EC" id="2.7.8.7" evidence="1"/>
<dbReference type="EMBL" id="BAAFRS010000257">
    <property type="protein sequence ID" value="GAB1225609.1"/>
    <property type="molecule type" value="Genomic_DNA"/>
</dbReference>
<keyword evidence="5" id="KW-1185">Reference proteome</keyword>
<proteinExistence type="predicted"/>
<dbReference type="Pfam" id="PF01648">
    <property type="entry name" value="ACPS"/>
    <property type="match status" value="1"/>
</dbReference>
<name>A0ABQ0DRY2_9EUKA</name>
<dbReference type="Gene3D" id="3.90.470.20">
    <property type="entry name" value="4'-phosphopantetheinyl transferase domain"/>
    <property type="match status" value="1"/>
</dbReference>
<dbReference type="InterPro" id="IPR050559">
    <property type="entry name" value="P-Pant_transferase_sf"/>
</dbReference>
<accession>A0ABQ0DRY2</accession>
<dbReference type="Proteomes" id="UP001628156">
    <property type="component" value="Unassembled WGS sequence"/>
</dbReference>
<organism evidence="4 5">
    <name type="scientific">Entamoeba nuttalli</name>
    <dbReference type="NCBI Taxonomy" id="412467"/>
    <lineage>
        <taxon>Eukaryota</taxon>
        <taxon>Amoebozoa</taxon>
        <taxon>Evosea</taxon>
        <taxon>Archamoebae</taxon>
        <taxon>Mastigamoebida</taxon>
        <taxon>Entamoebidae</taxon>
        <taxon>Entamoeba</taxon>
    </lineage>
</organism>
<evidence type="ECO:0000256" key="1">
    <source>
        <dbReference type="ARBA" id="ARBA00013172"/>
    </source>
</evidence>
<gene>
    <name evidence="4" type="ORF">ENUP19_0257G0037</name>
</gene>
<evidence type="ECO:0000259" key="3">
    <source>
        <dbReference type="Pfam" id="PF01648"/>
    </source>
</evidence>
<dbReference type="InterPro" id="IPR008278">
    <property type="entry name" value="4-PPantetheinyl_Trfase_dom"/>
</dbReference>
<comment type="caution">
    <text evidence="4">The sequence shown here is derived from an EMBL/GenBank/DDBJ whole genome shotgun (WGS) entry which is preliminary data.</text>
</comment>
<sequence length="259" mass="30309">MDYSIYIQFPCCLNQIQFNSLIKNLTNEEFKRMSHFIGYDSCGMLLKSYEIPSAVEYCLVRRMRKEFFERYNLSHNDNKCNEYGKYDIVNKNIHYNWSHDECIAFIEGPKEVGIDIVNLKRFGFNNTFTKIPFTRVLESMSSFLNEDEKEKLDSIIELNDKIQLFGTIWSSKEALVKLLGIGLGDVITSFSINLNHHIPCINSNTNSVPLTSFNSVINYKSLSLYLYCFKLDSFICSFATYDKLDYIPLYFTNYYSQLN</sequence>
<feature type="domain" description="4'-phosphopantetheinyl transferase" evidence="3">
    <location>
        <begin position="112"/>
        <end position="203"/>
    </location>
</feature>
<dbReference type="PANTHER" id="PTHR12215:SF15">
    <property type="entry name" value="4'-PHOSPHOPANTETHEINYL TRANSFERASE SUPERFAMILY-RELATED"/>
    <property type="match status" value="1"/>
</dbReference>